<dbReference type="OrthoDB" id="5985073at2759"/>
<dbReference type="CDD" id="cd00192">
    <property type="entry name" value="PTKc"/>
    <property type="match status" value="1"/>
</dbReference>
<dbReference type="Gene3D" id="2.10.70.10">
    <property type="entry name" value="Complement Module, domain 1"/>
    <property type="match status" value="1"/>
</dbReference>
<dbReference type="GO" id="GO:0005524">
    <property type="term" value="F:ATP binding"/>
    <property type="evidence" value="ECO:0007669"/>
    <property type="project" value="UniProtKB-UniRule"/>
</dbReference>
<dbReference type="InterPro" id="IPR017441">
    <property type="entry name" value="Protein_kinase_ATP_BS"/>
</dbReference>
<feature type="disulfide bond" evidence="7">
    <location>
        <begin position="364"/>
        <end position="381"/>
    </location>
</feature>
<keyword evidence="4 7" id="KW-1015">Disulfide bond</keyword>
<dbReference type="RefSeq" id="XP_038064863.1">
    <property type="nucleotide sequence ID" value="XM_038208935.1"/>
</dbReference>
<sequence>MDPSIFFLSFLPDDYDPHPWWLLDLGSNHNLSRINVTLRKDLGGVRFIGAIARAGLSPNFTENLPCGSPATSEQCKNGAVISFLCEPPRTARYVSLDIDTSMPGVVATRAYLQLAEVTVENVTSGEGAALHVYGKSTSQSSTWDAHPAYKAIDGWTYTYTHTDDYDPHPWWLLDLGTKHCLGRINVILRTDLGGFRFIGAIARAGLSPKFAENLPCGSPATSQQSREGARIPFLCEPPRLARYVSLDINTSMPSVDATRAYLQLAEVEVEEYTSGECAVSQGVCSNDIGPPTNGDHTITNPRSLSYNLINYTFFGTRVDFSCDPGYTLHGASSIECIETGYNNVTWSDSVPTCEDYVCINPNPCQNGGTCIREITGDLYNCSCPAGFSGGDCQTDDPCMPNPCQNGGQCMPQGNTHECTCQNGATGNNCQNANANTTTINIVVVIVVGVVLIVVLVIVVVCFVKRSRRRRRGGRPPAVDRGRGQELIQKKLSNVYWIDTHQASTSEFSGPAKEFPRDKLHILGQLGSGSFAVVFKAEAEGIIRRGTNTTVAVKMLKECATPNDQSDFKKELRLYSMLDRHPNVLSMLGYCNDKDPMYIILEYVPHGDLQTYLRHIRTGTEPFYLKKEEFKEKKDLTPTEILTFASQVVRGMEYLASKQCIHRDLATRNILLGQGLVCKVSDFGLAREVAEKSQYEMKSQGKVPVRWMAPESLLSNIYTSKSDVWSFGVLLWELVTLGSHPYPGMSSQKVIDEIKHGYRLPKPEHCSDDIYQIMKDCWQEKPEDRPDFAGLHTTIDDILADAAGYLEMGNLNTDDYVYLKPGQGSKSTTHSLTCSPTGSIESG</sequence>
<dbReference type="InterPro" id="IPR011009">
    <property type="entry name" value="Kinase-like_dom_sf"/>
</dbReference>
<keyword evidence="9" id="KW-0067">ATP-binding</keyword>
<dbReference type="SMART" id="SM00219">
    <property type="entry name" value="TyrKc"/>
    <property type="match status" value="1"/>
</dbReference>
<evidence type="ECO:0000259" key="12">
    <source>
        <dbReference type="PROSITE" id="PS50011"/>
    </source>
</evidence>
<dbReference type="PROSITE" id="PS50923">
    <property type="entry name" value="SUSHI"/>
    <property type="match status" value="1"/>
</dbReference>
<dbReference type="SMART" id="SM00181">
    <property type="entry name" value="EGF"/>
    <property type="match status" value="2"/>
</dbReference>
<dbReference type="PROSITE" id="PS50026">
    <property type="entry name" value="EGF_3"/>
    <property type="match status" value="2"/>
</dbReference>
<feature type="domain" description="EGF-like" evidence="13">
    <location>
        <begin position="394"/>
        <end position="430"/>
    </location>
</feature>
<dbReference type="SMART" id="SM00032">
    <property type="entry name" value="CCP"/>
    <property type="match status" value="1"/>
</dbReference>
<evidence type="ECO:0000256" key="2">
    <source>
        <dbReference type="ARBA" id="ARBA00022723"/>
    </source>
</evidence>
<dbReference type="SUPFAM" id="SSF56112">
    <property type="entry name" value="Protein kinase-like (PK-like)"/>
    <property type="match status" value="1"/>
</dbReference>
<dbReference type="InterPro" id="IPR020635">
    <property type="entry name" value="Tyr_kinase_cat_dom"/>
</dbReference>
<keyword evidence="11" id="KW-1133">Transmembrane helix</keyword>
<dbReference type="Gene3D" id="2.10.25.10">
    <property type="entry name" value="Laminin"/>
    <property type="match status" value="2"/>
</dbReference>
<dbReference type="GO" id="GO:0005886">
    <property type="term" value="C:plasma membrane"/>
    <property type="evidence" value="ECO:0007669"/>
    <property type="project" value="TreeGrafter"/>
</dbReference>
<dbReference type="PROSITE" id="PS00022">
    <property type="entry name" value="EGF_1"/>
    <property type="match status" value="2"/>
</dbReference>
<feature type="disulfide bond" evidence="7">
    <location>
        <begin position="420"/>
        <end position="429"/>
    </location>
</feature>
<dbReference type="Pfam" id="PF07714">
    <property type="entry name" value="PK_Tyr_Ser-Thr"/>
    <property type="match status" value="1"/>
</dbReference>
<comment type="subcellular location">
    <subcellularLocation>
        <location evidence="1">Membrane</location>
        <topology evidence="1">Single-pass type I membrane protein</topology>
    </subcellularLocation>
</comment>
<evidence type="ECO:0000256" key="4">
    <source>
        <dbReference type="ARBA" id="ARBA00023157"/>
    </source>
</evidence>
<keyword evidence="8" id="KW-0768">Sushi</keyword>
<dbReference type="SUPFAM" id="SSF57196">
    <property type="entry name" value="EGF/Laminin"/>
    <property type="match status" value="2"/>
</dbReference>
<evidence type="ECO:0000256" key="1">
    <source>
        <dbReference type="ARBA" id="ARBA00004479"/>
    </source>
</evidence>
<feature type="domain" description="Protein kinase" evidence="12">
    <location>
        <begin position="519"/>
        <end position="794"/>
    </location>
</feature>
<keyword evidence="3" id="KW-0106">Calcium</keyword>
<dbReference type="FunFam" id="1.10.510.10:FF:000462">
    <property type="entry name" value="Receptor tyrosine kinase"/>
    <property type="match status" value="1"/>
</dbReference>
<reference evidence="15" key="1">
    <citation type="submission" date="2022-11" db="UniProtKB">
        <authorList>
            <consortium name="EnsemblMetazoa"/>
        </authorList>
    </citation>
    <scope>IDENTIFICATION</scope>
</reference>
<organism evidence="15 16">
    <name type="scientific">Patiria miniata</name>
    <name type="common">Bat star</name>
    <name type="synonym">Asterina miniata</name>
    <dbReference type="NCBI Taxonomy" id="46514"/>
    <lineage>
        <taxon>Eukaryota</taxon>
        <taxon>Metazoa</taxon>
        <taxon>Echinodermata</taxon>
        <taxon>Eleutherozoa</taxon>
        <taxon>Asterozoa</taxon>
        <taxon>Asteroidea</taxon>
        <taxon>Valvatacea</taxon>
        <taxon>Valvatida</taxon>
        <taxon>Asterinidae</taxon>
        <taxon>Patiria</taxon>
    </lineage>
</organism>
<keyword evidence="11" id="KW-0812">Transmembrane</keyword>
<dbReference type="InterPro" id="IPR000719">
    <property type="entry name" value="Prot_kinase_dom"/>
</dbReference>
<evidence type="ECO:0000256" key="11">
    <source>
        <dbReference type="SAM" id="Phobius"/>
    </source>
</evidence>
<keyword evidence="2" id="KW-0479">Metal-binding</keyword>
<dbReference type="GO" id="GO:0043235">
    <property type="term" value="C:receptor complex"/>
    <property type="evidence" value="ECO:0007669"/>
    <property type="project" value="TreeGrafter"/>
</dbReference>
<dbReference type="PANTHER" id="PTHR24416">
    <property type="entry name" value="TYROSINE-PROTEIN KINASE RECEPTOR"/>
    <property type="match status" value="1"/>
</dbReference>
<dbReference type="PANTHER" id="PTHR24416:SF621">
    <property type="entry name" value="TYROSINE KINASE RECEPTOR CAD96CA"/>
    <property type="match status" value="1"/>
</dbReference>
<dbReference type="SMART" id="SM00607">
    <property type="entry name" value="FTP"/>
    <property type="match status" value="1"/>
</dbReference>
<dbReference type="PROSITE" id="PS01186">
    <property type="entry name" value="EGF_2"/>
    <property type="match status" value="1"/>
</dbReference>
<dbReference type="PROSITE" id="PS50011">
    <property type="entry name" value="PROTEIN_KINASE_DOM"/>
    <property type="match status" value="1"/>
</dbReference>
<proteinExistence type="predicted"/>
<dbReference type="EnsemblMetazoa" id="XM_038208935.1">
    <property type="protein sequence ID" value="XP_038064863.1"/>
    <property type="gene ID" value="LOC119735230"/>
</dbReference>
<feature type="binding site" evidence="9">
    <location>
        <position position="553"/>
    </location>
    <ligand>
        <name>ATP</name>
        <dbReference type="ChEBI" id="CHEBI:30616"/>
    </ligand>
</feature>
<dbReference type="SUPFAM" id="SSF49785">
    <property type="entry name" value="Galactose-binding domain-like"/>
    <property type="match status" value="2"/>
</dbReference>
<feature type="domain" description="EGF-like" evidence="13">
    <location>
        <begin position="354"/>
        <end position="393"/>
    </location>
</feature>
<dbReference type="Pfam" id="PF00008">
    <property type="entry name" value="EGF"/>
    <property type="match status" value="1"/>
</dbReference>
<dbReference type="InterPro" id="IPR000436">
    <property type="entry name" value="Sushi_SCR_CCP_dom"/>
</dbReference>
<evidence type="ECO:0000256" key="10">
    <source>
        <dbReference type="SAM" id="MobiDB-lite"/>
    </source>
</evidence>
<dbReference type="Gene3D" id="2.60.120.260">
    <property type="entry name" value="Galactose-binding domain-like"/>
    <property type="match status" value="2"/>
</dbReference>
<keyword evidence="5" id="KW-0675">Receptor</keyword>
<dbReference type="InterPro" id="IPR050122">
    <property type="entry name" value="RTK"/>
</dbReference>
<dbReference type="PROSITE" id="PS00107">
    <property type="entry name" value="PROTEIN_KINASE_ATP"/>
    <property type="match status" value="1"/>
</dbReference>
<evidence type="ECO:0000256" key="5">
    <source>
        <dbReference type="ARBA" id="ARBA00023170"/>
    </source>
</evidence>
<feature type="region of interest" description="Disordered" evidence="10">
    <location>
        <begin position="823"/>
        <end position="842"/>
    </location>
</feature>
<evidence type="ECO:0000256" key="9">
    <source>
        <dbReference type="PROSITE-ProRule" id="PRU10141"/>
    </source>
</evidence>
<evidence type="ECO:0008006" key="17">
    <source>
        <dbReference type="Google" id="ProtNLM"/>
    </source>
</evidence>
<dbReference type="Gene3D" id="3.30.200.20">
    <property type="entry name" value="Phosphorylase Kinase, domain 1"/>
    <property type="match status" value="1"/>
</dbReference>
<evidence type="ECO:0000256" key="3">
    <source>
        <dbReference type="ARBA" id="ARBA00022837"/>
    </source>
</evidence>
<dbReference type="InterPro" id="IPR006585">
    <property type="entry name" value="FTP1"/>
</dbReference>
<dbReference type="CDD" id="cd00033">
    <property type="entry name" value="CCP"/>
    <property type="match status" value="1"/>
</dbReference>
<name>A0A914AMP2_PATMI</name>
<dbReference type="InterPro" id="IPR008979">
    <property type="entry name" value="Galactose-bd-like_sf"/>
</dbReference>
<dbReference type="SUPFAM" id="SSF57535">
    <property type="entry name" value="Complement control module/SCR domain"/>
    <property type="match status" value="1"/>
</dbReference>
<dbReference type="Pfam" id="PF00084">
    <property type="entry name" value="Sushi"/>
    <property type="match status" value="1"/>
</dbReference>
<feature type="domain" description="Sushi" evidence="14">
    <location>
        <begin position="282"/>
        <end position="355"/>
    </location>
</feature>
<evidence type="ECO:0000313" key="16">
    <source>
        <dbReference type="Proteomes" id="UP000887568"/>
    </source>
</evidence>
<dbReference type="InterPro" id="IPR035976">
    <property type="entry name" value="Sushi/SCR/CCP_sf"/>
</dbReference>
<evidence type="ECO:0000256" key="7">
    <source>
        <dbReference type="PROSITE-ProRule" id="PRU00076"/>
    </source>
</evidence>
<dbReference type="Gene3D" id="1.10.510.10">
    <property type="entry name" value="Transferase(Phosphotransferase) domain 1"/>
    <property type="match status" value="1"/>
</dbReference>
<keyword evidence="9" id="KW-0547">Nucleotide-binding</keyword>
<protein>
    <recommendedName>
        <fullName evidence="17">Receptor protein-tyrosine kinase</fullName>
    </recommendedName>
</protein>
<evidence type="ECO:0000256" key="8">
    <source>
        <dbReference type="PROSITE-ProRule" id="PRU00302"/>
    </source>
</evidence>
<dbReference type="InterPro" id="IPR001245">
    <property type="entry name" value="Ser-Thr/Tyr_kinase_cat_dom"/>
</dbReference>
<dbReference type="GO" id="GO:0004714">
    <property type="term" value="F:transmembrane receptor protein tyrosine kinase activity"/>
    <property type="evidence" value="ECO:0007669"/>
    <property type="project" value="UniProtKB-EC"/>
</dbReference>
<evidence type="ECO:0000259" key="13">
    <source>
        <dbReference type="PROSITE" id="PS50026"/>
    </source>
</evidence>
<evidence type="ECO:0000313" key="15">
    <source>
        <dbReference type="EnsemblMetazoa" id="XP_038064863.1"/>
    </source>
</evidence>
<dbReference type="GO" id="GO:0007169">
    <property type="term" value="P:cell surface receptor protein tyrosine kinase signaling pathway"/>
    <property type="evidence" value="ECO:0007669"/>
    <property type="project" value="TreeGrafter"/>
</dbReference>
<feature type="transmembrane region" description="Helical" evidence="11">
    <location>
        <begin position="439"/>
        <end position="463"/>
    </location>
</feature>
<dbReference type="GO" id="GO:0046872">
    <property type="term" value="F:metal ion binding"/>
    <property type="evidence" value="ECO:0007669"/>
    <property type="project" value="UniProtKB-KW"/>
</dbReference>
<dbReference type="Proteomes" id="UP000887568">
    <property type="component" value="Unplaced"/>
</dbReference>
<dbReference type="AlphaFoldDB" id="A0A914AMP2"/>
<dbReference type="PRINTS" id="PR00109">
    <property type="entry name" value="TYRKINASE"/>
</dbReference>
<dbReference type="GeneID" id="119735230"/>
<comment type="caution">
    <text evidence="7">Lacks conserved residue(s) required for the propagation of feature annotation.</text>
</comment>
<accession>A0A914AMP2</accession>
<feature type="disulfide bond" evidence="7">
    <location>
        <begin position="383"/>
        <end position="392"/>
    </location>
</feature>
<evidence type="ECO:0000259" key="14">
    <source>
        <dbReference type="PROSITE" id="PS50923"/>
    </source>
</evidence>
<dbReference type="PROSITE" id="PS00109">
    <property type="entry name" value="PROTEIN_KINASE_TYR"/>
    <property type="match status" value="1"/>
</dbReference>
<dbReference type="CDD" id="cd00054">
    <property type="entry name" value="EGF_CA"/>
    <property type="match status" value="2"/>
</dbReference>
<dbReference type="InterPro" id="IPR008266">
    <property type="entry name" value="Tyr_kinase_AS"/>
</dbReference>
<keyword evidence="16" id="KW-1185">Reference proteome</keyword>
<keyword evidence="7" id="KW-0245">EGF-like domain</keyword>
<comment type="catalytic activity">
    <reaction evidence="6">
        <text>L-tyrosyl-[protein] + ATP = O-phospho-L-tyrosyl-[protein] + ADP + H(+)</text>
        <dbReference type="Rhea" id="RHEA:10596"/>
        <dbReference type="Rhea" id="RHEA-COMP:10136"/>
        <dbReference type="Rhea" id="RHEA-COMP:20101"/>
        <dbReference type="ChEBI" id="CHEBI:15378"/>
        <dbReference type="ChEBI" id="CHEBI:30616"/>
        <dbReference type="ChEBI" id="CHEBI:46858"/>
        <dbReference type="ChEBI" id="CHEBI:61978"/>
        <dbReference type="ChEBI" id="CHEBI:456216"/>
        <dbReference type="EC" id="2.7.10.1"/>
    </reaction>
</comment>
<keyword evidence="11" id="KW-0472">Membrane</keyword>
<dbReference type="InterPro" id="IPR000742">
    <property type="entry name" value="EGF"/>
</dbReference>
<evidence type="ECO:0000256" key="6">
    <source>
        <dbReference type="ARBA" id="ARBA00051243"/>
    </source>
</evidence>